<gene>
    <name evidence="4" type="ORF">SAMN02745220_00342</name>
</gene>
<dbReference type="STRING" id="1121416.SAMN02745220_00342"/>
<dbReference type="OrthoDB" id="5419186at2"/>
<sequence length="251" mass="28280">MKMRLIAVMMVLLSVASMCMAEEKVITAAADPYPPFVDQSDPQEGLSLAIIRAAYKTQGYTVKMDFIPWVRAKTQVVEGKIDILPDVWMNDENLKIMQFSEPYAVNTIKFIKNVDDPFDYTGLESLKGKKIGTIRGYVYNEDFAEPKDFTRDDVVDFITNVKKLLVKRIDLTLEDEIVAKAQIAKTDPSMLTKITFVEKPLDSKNLYLTTGLANPRHQEIVDAFNKGLTEIKASGEFAKIMESYGITDTAK</sequence>
<dbReference type="PANTHER" id="PTHR35936">
    <property type="entry name" value="MEMBRANE-BOUND LYTIC MUREIN TRANSGLYCOSYLASE F"/>
    <property type="match status" value="1"/>
</dbReference>
<dbReference type="Gene3D" id="3.40.190.10">
    <property type="entry name" value="Periplasmic binding protein-like II"/>
    <property type="match status" value="2"/>
</dbReference>
<dbReference type="SUPFAM" id="SSF53850">
    <property type="entry name" value="Periplasmic binding protein-like II"/>
    <property type="match status" value="1"/>
</dbReference>
<organism evidence="4 5">
    <name type="scientific">Desulfopila aestuarii DSM 18488</name>
    <dbReference type="NCBI Taxonomy" id="1121416"/>
    <lineage>
        <taxon>Bacteria</taxon>
        <taxon>Pseudomonadati</taxon>
        <taxon>Thermodesulfobacteriota</taxon>
        <taxon>Desulfobulbia</taxon>
        <taxon>Desulfobulbales</taxon>
        <taxon>Desulfocapsaceae</taxon>
        <taxon>Desulfopila</taxon>
    </lineage>
</organism>
<reference evidence="4 5" key="1">
    <citation type="submission" date="2016-12" db="EMBL/GenBank/DDBJ databases">
        <authorList>
            <person name="Song W.-J."/>
            <person name="Kurnit D.M."/>
        </authorList>
    </citation>
    <scope>NUCLEOTIDE SEQUENCE [LARGE SCALE GENOMIC DNA]</scope>
    <source>
        <strain evidence="4 5">DSM 18488</strain>
    </source>
</reference>
<feature type="chain" id="PRO_5012025902" evidence="2">
    <location>
        <begin position="22"/>
        <end position="251"/>
    </location>
</feature>
<keyword evidence="1 2" id="KW-0732">Signal</keyword>
<evidence type="ECO:0000256" key="1">
    <source>
        <dbReference type="ARBA" id="ARBA00022729"/>
    </source>
</evidence>
<proteinExistence type="predicted"/>
<dbReference type="EMBL" id="FRFE01000001">
    <property type="protein sequence ID" value="SHO43223.1"/>
    <property type="molecule type" value="Genomic_DNA"/>
</dbReference>
<evidence type="ECO:0000313" key="4">
    <source>
        <dbReference type="EMBL" id="SHO43223.1"/>
    </source>
</evidence>
<feature type="signal peptide" evidence="2">
    <location>
        <begin position="1"/>
        <end position="21"/>
    </location>
</feature>
<dbReference type="Proteomes" id="UP000184603">
    <property type="component" value="Unassembled WGS sequence"/>
</dbReference>
<dbReference type="SMART" id="SM00062">
    <property type="entry name" value="PBPb"/>
    <property type="match status" value="1"/>
</dbReference>
<accession>A0A1M7XWQ9</accession>
<dbReference type="InterPro" id="IPR001638">
    <property type="entry name" value="Solute-binding_3/MltF_N"/>
</dbReference>
<feature type="domain" description="Solute-binding protein family 3/N-terminal" evidence="3">
    <location>
        <begin position="25"/>
        <end position="248"/>
    </location>
</feature>
<dbReference type="AlphaFoldDB" id="A0A1M7XWQ9"/>
<name>A0A1M7XWQ9_9BACT</name>
<evidence type="ECO:0000256" key="2">
    <source>
        <dbReference type="SAM" id="SignalP"/>
    </source>
</evidence>
<dbReference type="Pfam" id="PF00497">
    <property type="entry name" value="SBP_bac_3"/>
    <property type="match status" value="1"/>
</dbReference>
<protein>
    <submittedName>
        <fullName evidence="4">Amino acid ABC transporter substrate-binding protein, PAAT family</fullName>
    </submittedName>
</protein>
<dbReference type="PANTHER" id="PTHR35936:SF25">
    <property type="entry name" value="ABC TRANSPORTER SUBSTRATE-BINDING PROTEIN"/>
    <property type="match status" value="1"/>
</dbReference>
<evidence type="ECO:0000313" key="5">
    <source>
        <dbReference type="Proteomes" id="UP000184603"/>
    </source>
</evidence>
<keyword evidence="5" id="KW-1185">Reference proteome</keyword>
<evidence type="ECO:0000259" key="3">
    <source>
        <dbReference type="SMART" id="SM00062"/>
    </source>
</evidence>
<dbReference type="RefSeq" id="WP_073611683.1">
    <property type="nucleotide sequence ID" value="NZ_FRFE01000001.1"/>
</dbReference>